<name>A0A2S1LMD2_9FLAO</name>
<gene>
    <name evidence="2" type="ORF">FK004_06515</name>
</gene>
<keyword evidence="1" id="KW-0472">Membrane</keyword>
<dbReference type="KEGG" id="fki:FK004_06515"/>
<reference evidence="2 3" key="1">
    <citation type="submission" date="2017-04" db="EMBL/GenBank/DDBJ databases">
        <title>Complete genome sequence of Flavobacterium kingsejong AJ004.</title>
        <authorList>
            <person name="Lee P.C."/>
        </authorList>
    </citation>
    <scope>NUCLEOTIDE SEQUENCE [LARGE SCALE GENOMIC DNA]</scope>
    <source>
        <strain evidence="2 3">AJ004</strain>
    </source>
</reference>
<proteinExistence type="predicted"/>
<evidence type="ECO:0000313" key="3">
    <source>
        <dbReference type="Proteomes" id="UP000244677"/>
    </source>
</evidence>
<organism evidence="2 3">
    <name type="scientific">Flavobacterium kingsejongi</name>
    <dbReference type="NCBI Taxonomy" id="1678728"/>
    <lineage>
        <taxon>Bacteria</taxon>
        <taxon>Pseudomonadati</taxon>
        <taxon>Bacteroidota</taxon>
        <taxon>Flavobacteriia</taxon>
        <taxon>Flavobacteriales</taxon>
        <taxon>Flavobacteriaceae</taxon>
        <taxon>Flavobacterium</taxon>
    </lineage>
</organism>
<keyword evidence="1" id="KW-0812">Transmembrane</keyword>
<sequence>MKNNKKPALAYLAIGLLLVVLSPIISRYLALPDFLKGFLNGSGLMLEVIGLVTLQSLKKNKQCL</sequence>
<evidence type="ECO:0000256" key="1">
    <source>
        <dbReference type="SAM" id="Phobius"/>
    </source>
</evidence>
<feature type="transmembrane region" description="Helical" evidence="1">
    <location>
        <begin position="9"/>
        <end position="31"/>
    </location>
</feature>
<protein>
    <submittedName>
        <fullName evidence="2">Uncharacterized protein</fullName>
    </submittedName>
</protein>
<dbReference type="Proteomes" id="UP000244677">
    <property type="component" value="Chromosome"/>
</dbReference>
<dbReference type="AlphaFoldDB" id="A0A2S1LMD2"/>
<keyword evidence="1" id="KW-1133">Transmembrane helix</keyword>
<dbReference type="RefSeq" id="WP_108736531.1">
    <property type="nucleotide sequence ID" value="NZ_CP020919.1"/>
</dbReference>
<dbReference type="EMBL" id="CP020919">
    <property type="protein sequence ID" value="AWG24907.1"/>
    <property type="molecule type" value="Genomic_DNA"/>
</dbReference>
<keyword evidence="3" id="KW-1185">Reference proteome</keyword>
<evidence type="ECO:0000313" key="2">
    <source>
        <dbReference type="EMBL" id="AWG24907.1"/>
    </source>
</evidence>
<accession>A0A2S1LMD2</accession>